<protein>
    <submittedName>
        <fullName evidence="1">Uncharacterized protein</fullName>
    </submittedName>
</protein>
<organism evidence="1">
    <name type="scientific">Moumouvirus sp. 'Monve'</name>
    <dbReference type="NCBI Taxonomy" id="1128131"/>
    <lineage>
        <taxon>Viruses</taxon>
        <taxon>Varidnaviria</taxon>
        <taxon>Bamfordvirae</taxon>
        <taxon>Nucleocytoviricota</taxon>
        <taxon>Megaviricetes</taxon>
        <taxon>Imitervirales</taxon>
        <taxon>Mimiviridae</taxon>
        <taxon>Megamimivirinae</taxon>
        <taxon>Moumouvirus</taxon>
    </lineage>
</organism>
<gene>
    <name evidence="1" type="ORF">mv_R814</name>
</gene>
<reference evidence="1" key="1">
    <citation type="submission" date="2011-10" db="EMBL/GenBank/DDBJ databases">
        <title>Provirophages and transpovirons: unique mobilome of giant viruses.</title>
        <authorList>
            <person name="Desnues C."/>
            <person name="LaScola B."/>
            <person name="Yutin N."/>
            <person name="Fournous G."/>
            <person name="Koonin E."/>
            <person name="Raoult D."/>
        </authorList>
    </citation>
    <scope>NUCLEOTIDE SEQUENCE</scope>
    <source>
        <strain evidence="1">Mv13-mv</strain>
    </source>
</reference>
<sequence length="146" mass="17108">MSDSNIYFDIPGKYITKSSFKAHAHFTCFPLKLYSKINSIADIDKYKYHMFEAVGDIEIPTGAKVIRPDEMQSSPRSDYIVIKNITRLETGEELEENKYECGQQITFNYKKNIKVFDPKFDNSMFYGGHGFRFVRTREEVKKTFKD</sequence>
<dbReference type="EMBL" id="JN885999">
    <property type="protein sequence ID" value="AEX63016.1"/>
    <property type="molecule type" value="Genomic_DNA"/>
</dbReference>
<evidence type="ECO:0000313" key="1">
    <source>
        <dbReference type="EMBL" id="AEX63016.1"/>
    </source>
</evidence>
<accession>H2EFW4</accession>
<name>H2EFW4_9VIRU</name>
<proteinExistence type="predicted"/>